<evidence type="ECO:0000313" key="1">
    <source>
        <dbReference type="EMBL" id="RHH15449.1"/>
    </source>
</evidence>
<comment type="caution">
    <text evidence="1">The sequence shown here is derived from an EMBL/GenBank/DDBJ whole genome shotgun (WGS) entry which is preliminary data.</text>
</comment>
<sequence length="571" mass="63824">MNKKSLNSFLKESFCTLCKNMKYKKSSIVVNDILFKTTNLFILCFLFITCFISCQDEQLILESPVSTRSIPTPTFDWENADWMPTPSGQSRIPSPWVGQGSIASIYGMDVINDRKSSDGWVLLYNTFETKAPGPLVNPYFILYNKYRGIMRIFLYTTTQFISPSTYLQDGISIISNHKSSLLNFMGEAIVDGSKNKETYSQMQPAPDDGSLPLASNKWYMMQYELAYDEQIAQLPYNSIQLNWYMNYYNVEKIDLNGDFVGTIKSAIGSSSGNNIFSGLGNVGKVTGTGILAGIGDNFLYKNTINEETGENKLGLPKSIFKSAVKGIKSAISKSSSDLPGAIIGAFSAMFSSGNGESKLINLNIDAKITLEGTAKSSGSFPGSPISFWIPGTSIPSSATGYIPYYQESLGVFNFIGKPKIEVTGKGEYIYYDYFDETPVWATLNFPKLDLSQYIRINPTLKNIADIQIREANFLLVPYVVKDYSDMNVVSVTCDSIGEGYINTYTTKYYVNPTEIFYRFEDGPSPESAFDFYARIILDVKPYNGSPTITIEKLFLLEQDFSKVNVTMRNYH</sequence>
<gene>
    <name evidence="1" type="ORF">DW228_02840</name>
</gene>
<proteinExistence type="predicted"/>
<dbReference type="AlphaFoldDB" id="A0A396C8I8"/>
<reference evidence="1 2" key="1">
    <citation type="submission" date="2018-08" db="EMBL/GenBank/DDBJ databases">
        <title>A genome reference for cultivated species of the human gut microbiota.</title>
        <authorList>
            <person name="Zou Y."/>
            <person name="Xue W."/>
            <person name="Luo G."/>
        </authorList>
    </citation>
    <scope>NUCLEOTIDE SEQUENCE [LARGE SCALE GENOMIC DNA]</scope>
    <source>
        <strain evidence="1 2">AM18-6</strain>
    </source>
</reference>
<accession>A0A396C8I8</accession>
<protein>
    <submittedName>
        <fullName evidence="1">Uncharacterized protein</fullName>
    </submittedName>
</protein>
<dbReference type="RefSeq" id="WP_005803637.1">
    <property type="nucleotide sequence ID" value="NZ_CABJEQ010000001.1"/>
</dbReference>
<name>A0A396C8I8_BACFG</name>
<organism evidence="1 2">
    <name type="scientific">Bacteroides fragilis</name>
    <dbReference type="NCBI Taxonomy" id="817"/>
    <lineage>
        <taxon>Bacteria</taxon>
        <taxon>Pseudomonadati</taxon>
        <taxon>Bacteroidota</taxon>
        <taxon>Bacteroidia</taxon>
        <taxon>Bacteroidales</taxon>
        <taxon>Bacteroidaceae</taxon>
        <taxon>Bacteroides</taxon>
    </lineage>
</organism>
<dbReference type="Proteomes" id="UP000266644">
    <property type="component" value="Unassembled WGS sequence"/>
</dbReference>
<evidence type="ECO:0000313" key="2">
    <source>
        <dbReference type="Proteomes" id="UP000266644"/>
    </source>
</evidence>
<dbReference type="EMBL" id="QRJE01000004">
    <property type="protein sequence ID" value="RHH15449.1"/>
    <property type="molecule type" value="Genomic_DNA"/>
</dbReference>